<organism evidence="1 2">
    <name type="scientific">Armillaria gallica</name>
    <name type="common">Bulbous honey fungus</name>
    <name type="synonym">Armillaria bulbosa</name>
    <dbReference type="NCBI Taxonomy" id="47427"/>
    <lineage>
        <taxon>Eukaryota</taxon>
        <taxon>Fungi</taxon>
        <taxon>Dikarya</taxon>
        <taxon>Basidiomycota</taxon>
        <taxon>Agaricomycotina</taxon>
        <taxon>Agaricomycetes</taxon>
        <taxon>Agaricomycetidae</taxon>
        <taxon>Agaricales</taxon>
        <taxon>Marasmiineae</taxon>
        <taxon>Physalacriaceae</taxon>
        <taxon>Armillaria</taxon>
    </lineage>
</organism>
<gene>
    <name evidence="1" type="ORF">ARMGADRAFT_1040985</name>
</gene>
<keyword evidence="2" id="KW-1185">Reference proteome</keyword>
<sequence>MVAIYEDPLVSGPDRTSAAWPVCRAGEDKEKTDTRSTGSNYRNLGPDRWRTAWWRHDLGHGQRRYLRQARFYAHNSNTARVHYLMDNCQYAISLSLSDLYLNLSAHISAVACAQLGLRDYYVQCCRWNLAYGGAVGFTSCKYLTVVRITGGFIPACPVYFTISALTYIHQFVRNVYDGAAYNYWRHTLCSRRRSLPRVLSSYTNVFKSCISAVAKVWLVIIDLASFSSIVAFADRAEHEPERLNILVENAGMVTLEHEQVEGWERTLHANNPVPGLFAIPITANSVNLGFFCMGLQTGIPAEEAEAMRKEEDRWFAPEAGSRQLVYAAVGTLDDQEKLRGKCIQMPEVVEESGFMISKGVKIVQDKFGERCWIFWLQWIPRSRTFVPYKLSLKLPVFVFTPSGGSNLVQQRLRTALNNQLA</sequence>
<dbReference type="Gene3D" id="3.40.50.720">
    <property type="entry name" value="NAD(P)-binding Rossmann-like Domain"/>
    <property type="match status" value="1"/>
</dbReference>
<dbReference type="STRING" id="47427.A0A2H3C7X7"/>
<dbReference type="AlphaFoldDB" id="A0A2H3C7X7"/>
<protein>
    <submittedName>
        <fullName evidence="1">Uncharacterized protein</fullName>
    </submittedName>
</protein>
<proteinExistence type="predicted"/>
<name>A0A2H3C7X7_ARMGA</name>
<evidence type="ECO:0000313" key="1">
    <source>
        <dbReference type="EMBL" id="PBK79175.1"/>
    </source>
</evidence>
<evidence type="ECO:0000313" key="2">
    <source>
        <dbReference type="Proteomes" id="UP000217790"/>
    </source>
</evidence>
<dbReference type="InterPro" id="IPR036291">
    <property type="entry name" value="NAD(P)-bd_dom_sf"/>
</dbReference>
<reference evidence="2" key="1">
    <citation type="journal article" date="2017" name="Nat. Ecol. Evol.">
        <title>Genome expansion and lineage-specific genetic innovations in the forest pathogenic fungi Armillaria.</title>
        <authorList>
            <person name="Sipos G."/>
            <person name="Prasanna A.N."/>
            <person name="Walter M.C."/>
            <person name="O'Connor E."/>
            <person name="Balint B."/>
            <person name="Krizsan K."/>
            <person name="Kiss B."/>
            <person name="Hess J."/>
            <person name="Varga T."/>
            <person name="Slot J."/>
            <person name="Riley R."/>
            <person name="Boka B."/>
            <person name="Rigling D."/>
            <person name="Barry K."/>
            <person name="Lee J."/>
            <person name="Mihaltcheva S."/>
            <person name="LaButti K."/>
            <person name="Lipzen A."/>
            <person name="Waldron R."/>
            <person name="Moloney N.M."/>
            <person name="Sperisen C."/>
            <person name="Kredics L."/>
            <person name="Vagvoelgyi C."/>
            <person name="Patrignani A."/>
            <person name="Fitzpatrick D."/>
            <person name="Nagy I."/>
            <person name="Doyle S."/>
            <person name="Anderson J.B."/>
            <person name="Grigoriev I.V."/>
            <person name="Gueldener U."/>
            <person name="Muensterkoetter M."/>
            <person name="Nagy L.G."/>
        </authorList>
    </citation>
    <scope>NUCLEOTIDE SEQUENCE [LARGE SCALE GENOMIC DNA]</scope>
    <source>
        <strain evidence="2">Ar21-2</strain>
    </source>
</reference>
<dbReference type="InParanoid" id="A0A2H3C7X7"/>
<accession>A0A2H3C7X7</accession>
<dbReference type="SUPFAM" id="SSF51735">
    <property type="entry name" value="NAD(P)-binding Rossmann-fold domains"/>
    <property type="match status" value="1"/>
</dbReference>
<dbReference type="Proteomes" id="UP000217790">
    <property type="component" value="Unassembled WGS sequence"/>
</dbReference>
<dbReference type="OrthoDB" id="542013at2759"/>
<dbReference type="EMBL" id="KZ293803">
    <property type="protein sequence ID" value="PBK79175.1"/>
    <property type="molecule type" value="Genomic_DNA"/>
</dbReference>